<name>A0A8X6KIU2_TRICU</name>
<dbReference type="Proteomes" id="UP000887116">
    <property type="component" value="Unassembled WGS sequence"/>
</dbReference>
<reference evidence="1" key="1">
    <citation type="submission" date="2020-07" db="EMBL/GenBank/DDBJ databases">
        <title>Multicomponent nature underlies the extraordinary mechanical properties of spider dragline silk.</title>
        <authorList>
            <person name="Kono N."/>
            <person name="Nakamura H."/>
            <person name="Mori M."/>
            <person name="Yoshida Y."/>
            <person name="Ohtoshi R."/>
            <person name="Malay A.D."/>
            <person name="Moran D.A.P."/>
            <person name="Tomita M."/>
            <person name="Numata K."/>
            <person name="Arakawa K."/>
        </authorList>
    </citation>
    <scope>NUCLEOTIDE SEQUENCE</scope>
</reference>
<dbReference type="AlphaFoldDB" id="A0A8X6KIU2"/>
<keyword evidence="2" id="KW-1185">Reference proteome</keyword>
<accession>A0A8X6KIU2</accession>
<proteinExistence type="predicted"/>
<gene>
    <name evidence="1" type="ORF">TNCT_113201</name>
</gene>
<dbReference type="EMBL" id="BMAO01011384">
    <property type="protein sequence ID" value="GFQ73203.1"/>
    <property type="molecule type" value="Genomic_DNA"/>
</dbReference>
<organism evidence="1 2">
    <name type="scientific">Trichonephila clavata</name>
    <name type="common">Joro spider</name>
    <name type="synonym">Nephila clavata</name>
    <dbReference type="NCBI Taxonomy" id="2740835"/>
    <lineage>
        <taxon>Eukaryota</taxon>
        <taxon>Metazoa</taxon>
        <taxon>Ecdysozoa</taxon>
        <taxon>Arthropoda</taxon>
        <taxon>Chelicerata</taxon>
        <taxon>Arachnida</taxon>
        <taxon>Araneae</taxon>
        <taxon>Araneomorphae</taxon>
        <taxon>Entelegynae</taxon>
        <taxon>Araneoidea</taxon>
        <taxon>Nephilidae</taxon>
        <taxon>Trichonephila</taxon>
    </lineage>
</organism>
<sequence length="69" mass="7659">MANQKNSKILLPEVAYKGEIGQIYDGDTKNTASVFIPHIIEFSYLKVKGTSVRILLLKLAIMLGIKPNL</sequence>
<evidence type="ECO:0000313" key="2">
    <source>
        <dbReference type="Proteomes" id="UP000887116"/>
    </source>
</evidence>
<evidence type="ECO:0000313" key="1">
    <source>
        <dbReference type="EMBL" id="GFQ73203.1"/>
    </source>
</evidence>
<protein>
    <submittedName>
        <fullName evidence="1">Uncharacterized protein</fullName>
    </submittedName>
</protein>
<comment type="caution">
    <text evidence="1">The sequence shown here is derived from an EMBL/GenBank/DDBJ whole genome shotgun (WGS) entry which is preliminary data.</text>
</comment>